<comment type="subcellular location">
    <subcellularLocation>
        <location evidence="1">Cytoplasm</location>
    </subcellularLocation>
</comment>
<evidence type="ECO:0000256" key="5">
    <source>
        <dbReference type="SAM" id="MobiDB-lite"/>
    </source>
</evidence>
<name>A0A168L4H1_ABSGL</name>
<evidence type="ECO:0000313" key="6">
    <source>
        <dbReference type="EMBL" id="SAL96051.1"/>
    </source>
</evidence>
<reference evidence="6" key="1">
    <citation type="submission" date="2016-04" db="EMBL/GenBank/DDBJ databases">
        <authorList>
            <person name="Evans L.H."/>
            <person name="Alamgir A."/>
            <person name="Owens N."/>
            <person name="Weber N.D."/>
            <person name="Virtaneva K."/>
            <person name="Barbian K."/>
            <person name="Babar A."/>
            <person name="Rosenke K."/>
        </authorList>
    </citation>
    <scope>NUCLEOTIDE SEQUENCE [LARGE SCALE GENOMIC DNA]</scope>
    <source>
        <strain evidence="6">CBS 101.48</strain>
    </source>
</reference>
<proteinExistence type="predicted"/>
<dbReference type="OrthoDB" id="676979at2759"/>
<dbReference type="SUPFAM" id="SSF52058">
    <property type="entry name" value="L domain-like"/>
    <property type="match status" value="1"/>
</dbReference>
<dbReference type="PANTHER" id="PTHR15454:SF69">
    <property type="entry name" value="SERINE_THREONINE-PROTEIN KINASE 11-INTERACTING PROTEIN"/>
    <property type="match status" value="1"/>
</dbReference>
<keyword evidence="7" id="KW-1185">Reference proteome</keyword>
<sequence>MKTTTVTGQTYVKTLRHYLDANASRFSTTAKGNSNKLPAALYQKRGSAHPSPSLGFFPYMSLLAVTGTAVVTPPLDQTPYMPSDNQLLSLDLHHLYFLYVHFDYLGLTIDTSTLGDIPPDGFILQDDTYDDGDDADSDRAPSIRSVSSAMSTLSLGSGWQFWKKRSSNEEERLQSAQEHLIHIYQYLAKIQALKLHMHVMIDPATGIPMSGARVIRGYEIPLFNAPSPCLRLLSLSPFQSLSCLELDRVHPHWIADWPTLGMKLTHLVIRDAGIDHINQVSSSFSFPVLQRLSLPKNHLTDIGSLDSMKFLTHLNLTSNLLIEVPSALSCLCNLSSLDLSHNMITSTLGIHIVIGNLHALNLRGNRLVALVGVERLWALERLDVAENQLADRMEISRLIDLPDLEDLWVANNPFTVSSETYRVDLFIDFMAHNPALKLDGTGPTMTEKAQCHSSVSNQYRYESTPVAITKAATVVNIPAMAEKNDFSSSPFTTRSMPELPQMTRSKSKKTKRVIRLRQDLIPSSMESAPDEDEHVLRYAELQQAIERPELLRRKSSASKKSSSSTTTANGRRRKSAPSTMAHHFRSSSPPPPLPSEGDEAFRQKIELMRQEAGTGWLRVLQEMETNKDGVSLL</sequence>
<feature type="region of interest" description="Disordered" evidence="5">
    <location>
        <begin position="547"/>
        <end position="604"/>
    </location>
</feature>
<feature type="compositionally biased region" description="Polar residues" evidence="5">
    <location>
        <begin position="486"/>
        <end position="495"/>
    </location>
</feature>
<evidence type="ECO:0000256" key="1">
    <source>
        <dbReference type="ARBA" id="ARBA00004496"/>
    </source>
</evidence>
<keyword evidence="2" id="KW-0963">Cytoplasm</keyword>
<dbReference type="GO" id="GO:0005737">
    <property type="term" value="C:cytoplasm"/>
    <property type="evidence" value="ECO:0007669"/>
    <property type="project" value="UniProtKB-SubCell"/>
</dbReference>
<dbReference type="InParanoid" id="A0A168L4H1"/>
<dbReference type="EMBL" id="LT550630">
    <property type="protein sequence ID" value="SAL96051.1"/>
    <property type="molecule type" value="Genomic_DNA"/>
</dbReference>
<evidence type="ECO:0000256" key="2">
    <source>
        <dbReference type="ARBA" id="ARBA00022490"/>
    </source>
</evidence>
<dbReference type="AlphaFoldDB" id="A0A168L4H1"/>
<dbReference type="PANTHER" id="PTHR15454">
    <property type="entry name" value="NISCHARIN RELATED"/>
    <property type="match status" value="1"/>
</dbReference>
<dbReference type="STRING" id="4829.A0A168L4H1"/>
<feature type="compositionally biased region" description="Low complexity" evidence="5">
    <location>
        <begin position="558"/>
        <end position="568"/>
    </location>
</feature>
<organism evidence="6">
    <name type="scientific">Absidia glauca</name>
    <name type="common">Pin mould</name>
    <dbReference type="NCBI Taxonomy" id="4829"/>
    <lineage>
        <taxon>Eukaryota</taxon>
        <taxon>Fungi</taxon>
        <taxon>Fungi incertae sedis</taxon>
        <taxon>Mucoromycota</taxon>
        <taxon>Mucoromycotina</taxon>
        <taxon>Mucoromycetes</taxon>
        <taxon>Mucorales</taxon>
        <taxon>Cunninghamellaceae</taxon>
        <taxon>Absidia</taxon>
    </lineage>
</organism>
<accession>A0A168L4H1</accession>
<keyword evidence="3" id="KW-0433">Leucine-rich repeat</keyword>
<dbReference type="Gene3D" id="3.80.10.10">
    <property type="entry name" value="Ribonuclease Inhibitor"/>
    <property type="match status" value="2"/>
</dbReference>
<protein>
    <submittedName>
        <fullName evidence="6">Uncharacterized protein</fullName>
    </submittedName>
</protein>
<gene>
    <name evidence="6" type="primary">ABSGL_01417.1 scaffold 1548</name>
</gene>
<evidence type="ECO:0000256" key="4">
    <source>
        <dbReference type="ARBA" id="ARBA00022737"/>
    </source>
</evidence>
<dbReference type="Proteomes" id="UP000078561">
    <property type="component" value="Unassembled WGS sequence"/>
</dbReference>
<dbReference type="InterPro" id="IPR032675">
    <property type="entry name" value="LRR_dom_sf"/>
</dbReference>
<dbReference type="OMA" id="HEIWCAS"/>
<dbReference type="FunCoup" id="A0A168L4H1">
    <property type="interactions" value="416"/>
</dbReference>
<feature type="region of interest" description="Disordered" evidence="5">
    <location>
        <begin position="486"/>
        <end position="513"/>
    </location>
</feature>
<keyword evidence="4" id="KW-0677">Repeat</keyword>
<dbReference type="InterPro" id="IPR001611">
    <property type="entry name" value="Leu-rich_rpt"/>
</dbReference>
<dbReference type="PROSITE" id="PS51450">
    <property type="entry name" value="LRR"/>
    <property type="match status" value="1"/>
</dbReference>
<evidence type="ECO:0000256" key="3">
    <source>
        <dbReference type="ARBA" id="ARBA00022614"/>
    </source>
</evidence>
<evidence type="ECO:0000313" key="7">
    <source>
        <dbReference type="Proteomes" id="UP000078561"/>
    </source>
</evidence>